<evidence type="ECO:0000256" key="3">
    <source>
        <dbReference type="SAM" id="MobiDB-lite"/>
    </source>
</evidence>
<feature type="region of interest" description="Disordered" evidence="3">
    <location>
        <begin position="330"/>
        <end position="354"/>
    </location>
</feature>
<dbReference type="Proteomes" id="UP000267096">
    <property type="component" value="Unassembled WGS sequence"/>
</dbReference>
<dbReference type="EMBL" id="UYRR01032613">
    <property type="protein sequence ID" value="VDK56197.1"/>
    <property type="molecule type" value="Genomic_DNA"/>
</dbReference>
<organism evidence="6">
    <name type="scientific">Anisakis simplex</name>
    <name type="common">Herring worm</name>
    <dbReference type="NCBI Taxonomy" id="6269"/>
    <lineage>
        <taxon>Eukaryota</taxon>
        <taxon>Metazoa</taxon>
        <taxon>Ecdysozoa</taxon>
        <taxon>Nematoda</taxon>
        <taxon>Chromadorea</taxon>
        <taxon>Rhabditida</taxon>
        <taxon>Spirurina</taxon>
        <taxon>Ascaridomorpha</taxon>
        <taxon>Ascaridoidea</taxon>
        <taxon>Anisakidae</taxon>
        <taxon>Anisakis</taxon>
        <taxon>Anisakis simplex complex</taxon>
    </lineage>
</organism>
<evidence type="ECO:0000313" key="5">
    <source>
        <dbReference type="Proteomes" id="UP000267096"/>
    </source>
</evidence>
<feature type="compositionally biased region" description="Basic and acidic residues" evidence="3">
    <location>
        <begin position="248"/>
        <end position="265"/>
    </location>
</feature>
<feature type="compositionally biased region" description="Basic and acidic residues" evidence="3">
    <location>
        <begin position="49"/>
        <end position="64"/>
    </location>
</feature>
<evidence type="ECO:0000256" key="1">
    <source>
        <dbReference type="ARBA" id="ARBA00006903"/>
    </source>
</evidence>
<protein>
    <submittedName>
        <fullName evidence="6">Protein FAM114A2</fullName>
    </submittedName>
</protein>
<feature type="compositionally biased region" description="Polar residues" evidence="3">
    <location>
        <begin position="174"/>
        <end position="189"/>
    </location>
</feature>
<comment type="similarity">
    <text evidence="1">Belongs to the FAM114 family.</text>
</comment>
<dbReference type="PANTHER" id="PTHR12842">
    <property type="entry name" value="FI01459P"/>
    <property type="match status" value="1"/>
</dbReference>
<reference evidence="4 5" key="2">
    <citation type="submission" date="2018-11" db="EMBL/GenBank/DDBJ databases">
        <authorList>
            <consortium name="Pathogen Informatics"/>
        </authorList>
    </citation>
    <scope>NUCLEOTIDE SEQUENCE [LARGE SCALE GENOMIC DNA]</scope>
</reference>
<feature type="compositionally biased region" description="Basic and acidic residues" evidence="3">
    <location>
        <begin position="330"/>
        <end position="348"/>
    </location>
</feature>
<sequence>MALYDSDSDSDSFHSVSEGEYSDDDKKQKAFAASEDGLDAEDNQQPNSEADKRQCQVKADKESTESFGGLRECTNNESEEQECEKSDTSRVSNTVIESFVSLEAKQSRTSETESNFAKLNDSVVLNTKSSTSAGNVNSDYEIIEKKPHKATKERCNDDECDSPVRTTDKHETNQSEASYEGSSAQQPDSKSTKSDGWGGWDDERHSEHDVNVDEEDASGWERWETDDFEVDPNRMESKSQSKSLTESTESKTDVEQEHSEAEKANPECGKNNADQNAEKRGESGNEMNKSSSLWSWTDIVGAVAAVGEGISSAVESGLGLPSPEEMVKLQHETAEHSEENDEKKETEGKGAASHGSFGGFVTGIGSNLVSGSLNVLESLGKTTFEKLTVQDEGSKRRRLIFEHDAGQNLSDVLKELRDSQRNEQQSTSDIWSDQSDREIKFIDLFEKYGGLVHLEGLEMLSENYSKHLPFEKKRESELLMSDVLNEGMTDCHEDENFSVQLNRILSKIGLPYNGSNLIDCEGRCRTRSRVASMDAQKAFNDYLGLSSVRLAYLNYISPIQE</sequence>
<keyword evidence="2" id="KW-0597">Phosphoprotein</keyword>
<dbReference type="PANTHER" id="PTHR12842:SF6">
    <property type="entry name" value="FI01459P"/>
    <property type="match status" value="1"/>
</dbReference>
<feature type="compositionally biased region" description="Acidic residues" evidence="3">
    <location>
        <begin position="1"/>
        <end position="10"/>
    </location>
</feature>
<dbReference type="WBParaSite" id="ASIM_0001645201-mRNA-1">
    <property type="protein sequence ID" value="ASIM_0001645201-mRNA-1"/>
    <property type="gene ID" value="ASIM_0001645201"/>
</dbReference>
<dbReference type="Pfam" id="PF05334">
    <property type="entry name" value="DUF719"/>
    <property type="match status" value="1"/>
</dbReference>
<feature type="compositionally biased region" description="Basic and acidic residues" evidence="3">
    <location>
        <begin position="142"/>
        <end position="157"/>
    </location>
</feature>
<feature type="region of interest" description="Disordered" evidence="3">
    <location>
        <begin position="1"/>
        <end position="291"/>
    </location>
</feature>
<accession>A0A0M3K661</accession>
<evidence type="ECO:0000313" key="4">
    <source>
        <dbReference type="EMBL" id="VDK56197.1"/>
    </source>
</evidence>
<name>A0A0M3K661_ANISI</name>
<reference evidence="6" key="1">
    <citation type="submission" date="2017-02" db="UniProtKB">
        <authorList>
            <consortium name="WormBaseParasite"/>
        </authorList>
    </citation>
    <scope>IDENTIFICATION</scope>
</reference>
<dbReference type="InterPro" id="IPR007998">
    <property type="entry name" value="DUF719"/>
</dbReference>
<feature type="compositionally biased region" description="Basic and acidic residues" evidence="3">
    <location>
        <begin position="219"/>
        <end position="239"/>
    </location>
</feature>
<evidence type="ECO:0000313" key="6">
    <source>
        <dbReference type="WBParaSite" id="ASIM_0001645201-mRNA-1"/>
    </source>
</evidence>
<dbReference type="AlphaFoldDB" id="A0A0M3K661"/>
<feature type="compositionally biased region" description="Basic and acidic residues" evidence="3">
    <location>
        <begin position="201"/>
        <end position="211"/>
    </location>
</feature>
<keyword evidence="5" id="KW-1185">Reference proteome</keyword>
<feature type="compositionally biased region" description="Polar residues" evidence="3">
    <location>
        <begin position="112"/>
        <end position="138"/>
    </location>
</feature>
<proteinExistence type="inferred from homology"/>
<evidence type="ECO:0000256" key="2">
    <source>
        <dbReference type="ARBA" id="ARBA00022553"/>
    </source>
</evidence>
<gene>
    <name evidence="4" type="ORF">ASIM_LOCUS15859</name>
</gene>
<dbReference type="OrthoDB" id="5597648at2759"/>